<keyword evidence="1" id="KW-0808">Transferase</keyword>
<feature type="domain" description="DhaK" evidence="7">
    <location>
        <begin position="199"/>
        <end position="569"/>
    </location>
</feature>
<proteinExistence type="predicted"/>
<dbReference type="GO" id="GO:0005829">
    <property type="term" value="C:cytosol"/>
    <property type="evidence" value="ECO:0007669"/>
    <property type="project" value="TreeGrafter"/>
</dbReference>
<keyword evidence="9" id="KW-1185">Reference proteome</keyword>
<dbReference type="InterPro" id="IPR036117">
    <property type="entry name" value="DhaL_dom_sf"/>
</dbReference>
<dbReference type="Gene3D" id="3.40.50.10440">
    <property type="entry name" value="Dihydroxyacetone kinase, domain 1"/>
    <property type="match status" value="1"/>
</dbReference>
<evidence type="ECO:0000256" key="2">
    <source>
        <dbReference type="ARBA" id="ARBA00022741"/>
    </source>
</evidence>
<dbReference type="FunFam" id="3.40.50.10440:FF:000001">
    <property type="entry name" value="Dihydroxyacetone kinase, DhaK subunit"/>
    <property type="match status" value="1"/>
</dbReference>
<dbReference type="InterPro" id="IPR004006">
    <property type="entry name" value="DhaK_dom"/>
</dbReference>
<evidence type="ECO:0000256" key="4">
    <source>
        <dbReference type="ARBA" id="ARBA00022840"/>
    </source>
</evidence>
<sequence>MEEPRPNRRELKLVVWVQSFFNLRDAGPKSWWQVQVVQEGGEKGKEGQERPTMRQNPEELVASEGVTLSQGAAAACGRAARESGDPPLANPAVKPLPAPPAGGGDGGALLSRICCEDIDLEQVCLGLFDADAFLCAPAIVWLQQKMPNKTAATKKAAIRASKLFILGVILQGGYIHGRYKLTYGVDLDHIRWLGVLQRIAIGYFVAAMSEIWLVNNNLVDSPISFVKKYFMECSITYSSPVLFIGGGSGHEPAHAGFVGPGMLTAAVSGDVFASPPVDSILAAIRAVTGPLGCLLIVNNYTGDRLNFGLAAELAKSEGYKMEMVIVGDDCALPPPRGIAGRRGLAGTIRVHKVAGAAADAGLSLAVVAAEAKHASEVVGTMGVALSVCTLPGQVTSDRLGPRQMELGLGIHGEKYFKLYQNLSIMNQFSKLSVDHLTVGNRPLAKFPVPLPPSPSIKDDEIFAPSQELSKQGCILEAAIEASATAIINLKDSLNEWDSKVGDGDCGTTMCRGATAILEDMKKLTLWMMQAGTINEIGATIRRVMGGTSGILYDNLCFSKDVLIVSRGNR</sequence>
<comment type="caution">
    <text evidence="8">The sequence shown here is derived from an EMBL/GenBank/DDBJ whole genome shotgun (WGS) entry which is preliminary data.</text>
</comment>
<dbReference type="GO" id="GO:0004371">
    <property type="term" value="F:glycerone kinase activity"/>
    <property type="evidence" value="ECO:0007669"/>
    <property type="project" value="InterPro"/>
</dbReference>
<keyword evidence="4" id="KW-0067">ATP-binding</keyword>
<feature type="domain" description="DhaL" evidence="6">
    <location>
        <begin position="473"/>
        <end position="569"/>
    </location>
</feature>
<dbReference type="InterPro" id="IPR050861">
    <property type="entry name" value="Dihydroxyacetone_Kinase"/>
</dbReference>
<dbReference type="GO" id="GO:0019563">
    <property type="term" value="P:glycerol catabolic process"/>
    <property type="evidence" value="ECO:0007669"/>
    <property type="project" value="TreeGrafter"/>
</dbReference>
<dbReference type="Gene3D" id="3.30.1180.20">
    <property type="entry name" value="Dihydroxyacetone kinase, domain 2"/>
    <property type="match status" value="1"/>
</dbReference>
<evidence type="ECO:0000256" key="5">
    <source>
        <dbReference type="SAM" id="MobiDB-lite"/>
    </source>
</evidence>
<keyword evidence="3" id="KW-0418">Kinase</keyword>
<evidence type="ECO:0000313" key="9">
    <source>
        <dbReference type="Proteomes" id="UP000604825"/>
    </source>
</evidence>
<organism evidence="8 9">
    <name type="scientific">Miscanthus lutarioriparius</name>
    <dbReference type="NCBI Taxonomy" id="422564"/>
    <lineage>
        <taxon>Eukaryota</taxon>
        <taxon>Viridiplantae</taxon>
        <taxon>Streptophyta</taxon>
        <taxon>Embryophyta</taxon>
        <taxon>Tracheophyta</taxon>
        <taxon>Spermatophyta</taxon>
        <taxon>Magnoliopsida</taxon>
        <taxon>Liliopsida</taxon>
        <taxon>Poales</taxon>
        <taxon>Poaceae</taxon>
        <taxon>PACMAD clade</taxon>
        <taxon>Panicoideae</taxon>
        <taxon>Andropogonodae</taxon>
        <taxon>Andropogoneae</taxon>
        <taxon>Saccharinae</taxon>
        <taxon>Miscanthus</taxon>
    </lineage>
</organism>
<dbReference type="GO" id="GO:0005524">
    <property type="term" value="F:ATP binding"/>
    <property type="evidence" value="ECO:0007669"/>
    <property type="project" value="UniProtKB-KW"/>
</dbReference>
<dbReference type="Proteomes" id="UP000604825">
    <property type="component" value="Unassembled WGS sequence"/>
</dbReference>
<protein>
    <submittedName>
        <fullName evidence="8">Uncharacterized protein</fullName>
    </submittedName>
</protein>
<dbReference type="OrthoDB" id="1724672at2759"/>
<reference evidence="8" key="1">
    <citation type="submission" date="2020-10" db="EMBL/GenBank/DDBJ databases">
        <authorList>
            <person name="Han B."/>
            <person name="Lu T."/>
            <person name="Zhao Q."/>
            <person name="Huang X."/>
            <person name="Zhao Y."/>
        </authorList>
    </citation>
    <scope>NUCLEOTIDE SEQUENCE</scope>
</reference>
<dbReference type="EMBL" id="CAJGYO010000001">
    <property type="protein sequence ID" value="CAD6204451.1"/>
    <property type="molecule type" value="Genomic_DNA"/>
</dbReference>
<evidence type="ECO:0000256" key="3">
    <source>
        <dbReference type="ARBA" id="ARBA00022777"/>
    </source>
</evidence>
<dbReference type="Pfam" id="PF02733">
    <property type="entry name" value="Dak1"/>
    <property type="match status" value="1"/>
</dbReference>
<evidence type="ECO:0000259" key="7">
    <source>
        <dbReference type="PROSITE" id="PS51481"/>
    </source>
</evidence>
<dbReference type="SUPFAM" id="SSF82549">
    <property type="entry name" value="DAK1/DegV-like"/>
    <property type="match status" value="1"/>
</dbReference>
<evidence type="ECO:0000259" key="6">
    <source>
        <dbReference type="PROSITE" id="PS51480"/>
    </source>
</evidence>
<dbReference type="PANTHER" id="PTHR28629">
    <property type="entry name" value="TRIOKINASE/FMN CYCLASE"/>
    <property type="match status" value="1"/>
</dbReference>
<feature type="region of interest" description="Disordered" evidence="5">
    <location>
        <begin position="80"/>
        <end position="100"/>
    </location>
</feature>
<dbReference type="InterPro" id="IPR004007">
    <property type="entry name" value="DhaL_dom"/>
</dbReference>
<evidence type="ECO:0000313" key="8">
    <source>
        <dbReference type="EMBL" id="CAD6204451.1"/>
    </source>
</evidence>
<gene>
    <name evidence="8" type="ORF">NCGR_LOCUS2444</name>
</gene>
<dbReference type="PROSITE" id="PS51480">
    <property type="entry name" value="DHAL"/>
    <property type="match status" value="1"/>
</dbReference>
<dbReference type="PROSITE" id="PS51481">
    <property type="entry name" value="DHAK"/>
    <property type="match status" value="1"/>
</dbReference>
<evidence type="ECO:0000256" key="1">
    <source>
        <dbReference type="ARBA" id="ARBA00022679"/>
    </source>
</evidence>
<name>A0A811MH20_9POAL</name>
<accession>A0A811MH20</accession>
<dbReference type="PANTHER" id="PTHR28629:SF4">
    <property type="entry name" value="TRIOKINASE_FMN CYCLASE"/>
    <property type="match status" value="1"/>
</dbReference>
<dbReference type="AlphaFoldDB" id="A0A811MH20"/>
<dbReference type="Pfam" id="PF02734">
    <property type="entry name" value="Dak2"/>
    <property type="match status" value="1"/>
</dbReference>
<dbReference type="SUPFAM" id="SSF101473">
    <property type="entry name" value="DhaL-like"/>
    <property type="match status" value="1"/>
</dbReference>
<dbReference type="Gene3D" id="1.25.40.340">
    <property type="match status" value="1"/>
</dbReference>
<keyword evidence="2" id="KW-0547">Nucleotide-binding</keyword>